<dbReference type="EMBL" id="JBHMCF010000021">
    <property type="protein sequence ID" value="MFB9472195.1"/>
    <property type="molecule type" value="Genomic_DNA"/>
</dbReference>
<accession>A0ABV5NPG1</accession>
<dbReference type="RefSeq" id="WP_379483753.1">
    <property type="nucleotide sequence ID" value="NZ_JBHMCF010000021.1"/>
</dbReference>
<keyword evidence="2" id="KW-1185">Reference proteome</keyword>
<protein>
    <submittedName>
        <fullName evidence="1">Uncharacterized protein</fullName>
    </submittedName>
</protein>
<dbReference type="Proteomes" id="UP001589568">
    <property type="component" value="Unassembled WGS sequence"/>
</dbReference>
<reference evidence="1 2" key="1">
    <citation type="submission" date="2024-09" db="EMBL/GenBank/DDBJ databases">
        <authorList>
            <person name="Sun Q."/>
            <person name="Mori K."/>
        </authorList>
    </citation>
    <scope>NUCLEOTIDE SEQUENCE [LARGE SCALE GENOMIC DNA]</scope>
    <source>
        <strain evidence="1 2">JCM 3324</strain>
    </source>
</reference>
<comment type="caution">
    <text evidence="1">The sequence shown here is derived from an EMBL/GenBank/DDBJ whole genome shotgun (WGS) entry which is preliminary data.</text>
</comment>
<organism evidence="1 2">
    <name type="scientific">Nonomuraea salmonea</name>
    <dbReference type="NCBI Taxonomy" id="46181"/>
    <lineage>
        <taxon>Bacteria</taxon>
        <taxon>Bacillati</taxon>
        <taxon>Actinomycetota</taxon>
        <taxon>Actinomycetes</taxon>
        <taxon>Streptosporangiales</taxon>
        <taxon>Streptosporangiaceae</taxon>
        <taxon>Nonomuraea</taxon>
    </lineage>
</organism>
<evidence type="ECO:0000313" key="2">
    <source>
        <dbReference type="Proteomes" id="UP001589568"/>
    </source>
</evidence>
<sequence length="120" mass="13126">MEDLEELAELLLGAYALTDKLLGLLPIPIRLPSIHTQESGRLLGAQALERARVAMLDLPLEPELKALLQDLIFQWLIARDLCALAVSVAPDAHRLHGLRAALAKFSELSMEAERQLSPGA</sequence>
<evidence type="ECO:0000313" key="1">
    <source>
        <dbReference type="EMBL" id="MFB9472195.1"/>
    </source>
</evidence>
<proteinExistence type="predicted"/>
<gene>
    <name evidence="1" type="ORF">ACFFR3_22010</name>
</gene>
<name>A0ABV5NPG1_9ACTN</name>